<proteinExistence type="predicted"/>
<gene>
    <name evidence="2" type="ORF">FIBSPDRAFT_714188</name>
</gene>
<feature type="non-terminal residue" evidence="2">
    <location>
        <position position="243"/>
    </location>
</feature>
<protein>
    <submittedName>
        <fullName evidence="2">Uncharacterized protein</fullName>
    </submittedName>
</protein>
<feature type="region of interest" description="Disordered" evidence="1">
    <location>
        <begin position="88"/>
        <end position="129"/>
    </location>
</feature>
<dbReference type="OrthoDB" id="3259294at2759"/>
<dbReference type="Proteomes" id="UP000076532">
    <property type="component" value="Unassembled WGS sequence"/>
</dbReference>
<dbReference type="STRING" id="436010.A0A165YWC7"/>
<dbReference type="AlphaFoldDB" id="A0A165YWC7"/>
<evidence type="ECO:0000313" key="3">
    <source>
        <dbReference type="Proteomes" id="UP000076532"/>
    </source>
</evidence>
<sequence length="243" mass="27770">MTQIVNALTSKMEMGGPMAAMYLLGNPDHYTSHHFVSCYWKNYTLRKKGKRYFAYSSVDDYKFRPAEFEDVPLYTWVRLMVKSPLSARAKQKRSEEVAPSSSDSEEGQGCSGSSDTEEEEPPLNSGTACAAAGRFMGTHPDRKSHSVTLMKDDKTRVPEFLGGPLPRHDRGDREDYCMTMLALFKPWRTGVDLKVADQTWDDTFRQHEFTINAKEKMKFFNTKYECLDAKDDFRAQHSAEKKG</sequence>
<evidence type="ECO:0000256" key="1">
    <source>
        <dbReference type="SAM" id="MobiDB-lite"/>
    </source>
</evidence>
<reference evidence="2 3" key="1">
    <citation type="journal article" date="2016" name="Mol. Biol. Evol.">
        <title>Comparative Genomics of Early-Diverging Mushroom-Forming Fungi Provides Insights into the Origins of Lignocellulose Decay Capabilities.</title>
        <authorList>
            <person name="Nagy L.G."/>
            <person name="Riley R."/>
            <person name="Tritt A."/>
            <person name="Adam C."/>
            <person name="Daum C."/>
            <person name="Floudas D."/>
            <person name="Sun H."/>
            <person name="Yadav J.S."/>
            <person name="Pangilinan J."/>
            <person name="Larsson K.H."/>
            <person name="Matsuura K."/>
            <person name="Barry K."/>
            <person name="Labutti K."/>
            <person name="Kuo R."/>
            <person name="Ohm R.A."/>
            <person name="Bhattacharya S.S."/>
            <person name="Shirouzu T."/>
            <person name="Yoshinaga Y."/>
            <person name="Martin F.M."/>
            <person name="Grigoriev I.V."/>
            <person name="Hibbett D.S."/>
        </authorList>
    </citation>
    <scope>NUCLEOTIDE SEQUENCE [LARGE SCALE GENOMIC DNA]</scope>
    <source>
        <strain evidence="2 3">CBS 109695</strain>
    </source>
</reference>
<name>A0A165YWC7_9AGAM</name>
<organism evidence="2 3">
    <name type="scientific">Athelia psychrophila</name>
    <dbReference type="NCBI Taxonomy" id="1759441"/>
    <lineage>
        <taxon>Eukaryota</taxon>
        <taxon>Fungi</taxon>
        <taxon>Dikarya</taxon>
        <taxon>Basidiomycota</taxon>
        <taxon>Agaricomycotina</taxon>
        <taxon>Agaricomycetes</taxon>
        <taxon>Agaricomycetidae</taxon>
        <taxon>Atheliales</taxon>
        <taxon>Atheliaceae</taxon>
        <taxon>Athelia</taxon>
    </lineage>
</organism>
<keyword evidence="3" id="KW-1185">Reference proteome</keyword>
<dbReference type="EMBL" id="KV417689">
    <property type="protein sequence ID" value="KZP09986.1"/>
    <property type="molecule type" value="Genomic_DNA"/>
</dbReference>
<evidence type="ECO:0000313" key="2">
    <source>
        <dbReference type="EMBL" id="KZP09986.1"/>
    </source>
</evidence>
<accession>A0A165YWC7</accession>